<accession>A0A382VHY2</accession>
<dbReference type="InterPro" id="IPR011444">
    <property type="entry name" value="DUF1549"/>
</dbReference>
<protein>
    <recommendedName>
        <fullName evidence="4">Cytochrome c domain-containing protein</fullName>
    </recommendedName>
</protein>
<feature type="non-terminal residue" evidence="3">
    <location>
        <position position="242"/>
    </location>
</feature>
<gene>
    <name evidence="3" type="ORF">METZ01_LOCUS398854</name>
</gene>
<evidence type="ECO:0008006" key="4">
    <source>
        <dbReference type="Google" id="ProtNLM"/>
    </source>
</evidence>
<evidence type="ECO:0000313" key="3">
    <source>
        <dbReference type="EMBL" id="SVD46000.1"/>
    </source>
</evidence>
<feature type="domain" description="DUF1549" evidence="1">
    <location>
        <begin position="156"/>
        <end position="241"/>
    </location>
</feature>
<dbReference type="PANTHER" id="PTHR35889:SF3">
    <property type="entry name" value="F-BOX DOMAIN-CONTAINING PROTEIN"/>
    <property type="match status" value="1"/>
</dbReference>
<dbReference type="AlphaFoldDB" id="A0A382VHY2"/>
<dbReference type="Pfam" id="PF07635">
    <property type="entry name" value="PSCyt1"/>
    <property type="match status" value="1"/>
</dbReference>
<organism evidence="3">
    <name type="scientific">marine metagenome</name>
    <dbReference type="NCBI Taxonomy" id="408172"/>
    <lineage>
        <taxon>unclassified sequences</taxon>
        <taxon>metagenomes</taxon>
        <taxon>ecological metagenomes</taxon>
    </lineage>
</organism>
<feature type="domain" description="Cytochrome C Planctomycete-type" evidence="2">
    <location>
        <begin position="38"/>
        <end position="82"/>
    </location>
</feature>
<proteinExistence type="predicted"/>
<reference evidence="3" key="1">
    <citation type="submission" date="2018-05" db="EMBL/GenBank/DDBJ databases">
        <authorList>
            <person name="Lanie J.A."/>
            <person name="Ng W.-L."/>
            <person name="Kazmierczak K.M."/>
            <person name="Andrzejewski T.M."/>
            <person name="Davidsen T.M."/>
            <person name="Wayne K.J."/>
            <person name="Tettelin H."/>
            <person name="Glass J.I."/>
            <person name="Rusch D."/>
            <person name="Podicherti R."/>
            <person name="Tsui H.-C.T."/>
            <person name="Winkler M.E."/>
        </authorList>
    </citation>
    <scope>NUCLEOTIDE SEQUENCE</scope>
</reference>
<sequence length="242" mass="26903">MGVRVFQLLLALMLGFPFSVSAALVTQHDAIPVLLRRCVMCHGQDAQEGGLDLRTKSSMLKGQAFVSGKPNESAMIKRITSRQCPPDKNISMAGIERMSGRELQTLRDWIAAGAPEVQQKLKPIKIDPAAQKHWAFQPPRRPEVPTHKASLLMRNPIDSFLLAKLETKGLGFSVEADKLTLLRRVTYDLTGLPPTLAEMKAFVKDETPGAWDRVVDRLLASPAYGVRWGRHWMDMAGYADSE</sequence>
<dbReference type="InterPro" id="IPR011429">
    <property type="entry name" value="Cyt_c_Planctomycete-type"/>
</dbReference>
<dbReference type="Pfam" id="PF07583">
    <property type="entry name" value="PSCyt2"/>
    <property type="match status" value="1"/>
</dbReference>
<evidence type="ECO:0000259" key="2">
    <source>
        <dbReference type="Pfam" id="PF07635"/>
    </source>
</evidence>
<dbReference type="EMBL" id="UINC01152039">
    <property type="protein sequence ID" value="SVD46000.1"/>
    <property type="molecule type" value="Genomic_DNA"/>
</dbReference>
<dbReference type="PANTHER" id="PTHR35889">
    <property type="entry name" value="CYCLOINULO-OLIGOSACCHARIDE FRUCTANOTRANSFERASE-RELATED"/>
    <property type="match status" value="1"/>
</dbReference>
<evidence type="ECO:0000259" key="1">
    <source>
        <dbReference type="Pfam" id="PF07583"/>
    </source>
</evidence>
<name>A0A382VHY2_9ZZZZ</name>